<evidence type="ECO:0000313" key="2">
    <source>
        <dbReference type="Proteomes" id="UP000064967"/>
    </source>
</evidence>
<dbReference type="Proteomes" id="UP000064967">
    <property type="component" value="Chromosome"/>
</dbReference>
<evidence type="ECO:0008006" key="3">
    <source>
        <dbReference type="Google" id="ProtNLM"/>
    </source>
</evidence>
<protein>
    <recommendedName>
        <fullName evidence="3">Acyl carrier protein</fullName>
    </recommendedName>
</protein>
<name>A0A0K1PYU0_9BACT</name>
<evidence type="ECO:0000313" key="1">
    <source>
        <dbReference type="EMBL" id="AKU98693.1"/>
    </source>
</evidence>
<dbReference type="InterPro" id="IPR036736">
    <property type="entry name" value="ACP-like_sf"/>
</dbReference>
<dbReference type="EMBL" id="CP012333">
    <property type="protein sequence ID" value="AKU98693.1"/>
    <property type="molecule type" value="Genomic_DNA"/>
</dbReference>
<dbReference type="SUPFAM" id="SSF47336">
    <property type="entry name" value="ACP-like"/>
    <property type="match status" value="1"/>
</dbReference>
<accession>A0A0K1PYU0</accession>
<dbReference type="PATRIC" id="fig|1391654.3.peg.5426"/>
<dbReference type="KEGG" id="llu:AKJ09_05357"/>
<gene>
    <name evidence="1" type="ORF">AKJ09_05357</name>
</gene>
<organism evidence="1 2">
    <name type="scientific">Labilithrix luteola</name>
    <dbReference type="NCBI Taxonomy" id="1391654"/>
    <lineage>
        <taxon>Bacteria</taxon>
        <taxon>Pseudomonadati</taxon>
        <taxon>Myxococcota</taxon>
        <taxon>Polyangia</taxon>
        <taxon>Polyangiales</taxon>
        <taxon>Labilitrichaceae</taxon>
        <taxon>Labilithrix</taxon>
    </lineage>
</organism>
<dbReference type="Gene3D" id="1.10.1200.10">
    <property type="entry name" value="ACP-like"/>
    <property type="match status" value="1"/>
</dbReference>
<reference evidence="1 2" key="1">
    <citation type="submission" date="2015-08" db="EMBL/GenBank/DDBJ databases">
        <authorList>
            <person name="Babu N.S."/>
            <person name="Beckwith C.J."/>
            <person name="Beseler K.G."/>
            <person name="Brison A."/>
            <person name="Carone J.V."/>
            <person name="Caskin T.P."/>
            <person name="Diamond M."/>
            <person name="Durham M.E."/>
            <person name="Foxe J.M."/>
            <person name="Go M."/>
            <person name="Henderson B.A."/>
            <person name="Jones I.B."/>
            <person name="McGettigan J.A."/>
            <person name="Micheletti S.J."/>
            <person name="Nasrallah M.E."/>
            <person name="Ortiz D."/>
            <person name="Piller C.R."/>
            <person name="Privatt S.R."/>
            <person name="Schneider S.L."/>
            <person name="Sharp S."/>
            <person name="Smith T.C."/>
            <person name="Stanton J.D."/>
            <person name="Ullery H.E."/>
            <person name="Wilson R.J."/>
            <person name="Serrano M.G."/>
            <person name="Buck G."/>
            <person name="Lee V."/>
            <person name="Wang Y."/>
            <person name="Carvalho R."/>
            <person name="Voegtly L."/>
            <person name="Shi R."/>
            <person name="Duckworth R."/>
            <person name="Johnson A."/>
            <person name="Loviza R."/>
            <person name="Walstead R."/>
            <person name="Shah Z."/>
            <person name="Kiflezghi M."/>
            <person name="Wade K."/>
            <person name="Ball S.L."/>
            <person name="Bradley K.W."/>
            <person name="Asai D.J."/>
            <person name="Bowman C.A."/>
            <person name="Russell D.A."/>
            <person name="Pope W.H."/>
            <person name="Jacobs-Sera D."/>
            <person name="Hendrix R.W."/>
            <person name="Hatfull G.F."/>
        </authorList>
    </citation>
    <scope>NUCLEOTIDE SEQUENCE [LARGE SCALE GENOMIC DNA]</scope>
    <source>
        <strain evidence="1 2">DSM 27648</strain>
    </source>
</reference>
<dbReference type="AlphaFoldDB" id="A0A0K1PYU0"/>
<dbReference type="STRING" id="1391654.AKJ09_05357"/>
<keyword evidence="2" id="KW-1185">Reference proteome</keyword>
<sequence length="66" mass="7396">MNVPIASVSDASSPETLRRWDSLRHLDLMNTVEDEYDVRFSAADLAKARSVGEIRRLLHEKGIDAA</sequence>
<proteinExistence type="predicted"/>